<proteinExistence type="predicted"/>
<name>A0A367S150_NOSPU</name>
<dbReference type="Gene3D" id="3.40.50.1980">
    <property type="entry name" value="Nitrogenase molybdenum iron protein domain"/>
    <property type="match status" value="1"/>
</dbReference>
<protein>
    <submittedName>
        <fullName evidence="1">Uncharacterized protein</fullName>
    </submittedName>
</protein>
<evidence type="ECO:0000313" key="2">
    <source>
        <dbReference type="Proteomes" id="UP000252085"/>
    </source>
</evidence>
<dbReference type="Proteomes" id="UP000252085">
    <property type="component" value="Unassembled WGS sequence"/>
</dbReference>
<evidence type="ECO:0000313" key="1">
    <source>
        <dbReference type="EMBL" id="RCJ42587.1"/>
    </source>
</evidence>
<accession>A0A367S150</accession>
<gene>
    <name evidence="1" type="ORF">A6769_37105</name>
</gene>
<reference evidence="1 2" key="1">
    <citation type="submission" date="2016-04" db="EMBL/GenBank/DDBJ databases">
        <authorList>
            <person name="Evans L.H."/>
            <person name="Alamgir A."/>
            <person name="Owens N."/>
            <person name="Weber N.D."/>
            <person name="Virtaneva K."/>
            <person name="Barbian K."/>
            <person name="Babar A."/>
            <person name="Rosenke K."/>
        </authorList>
    </citation>
    <scope>NUCLEOTIDE SEQUENCE [LARGE SCALE GENOMIC DNA]</scope>
    <source>
        <strain evidence="1">NIES-2108</strain>
    </source>
</reference>
<dbReference type="AlphaFoldDB" id="A0A367S150"/>
<sequence length="71" mass="8265">MPMKLFKCDETIPEREKHIYIKEKGEDTTQFLPSAHVETIPGSLSERGCSYEIKELQQVSDKNYILEESVF</sequence>
<dbReference type="EMBL" id="LXQE01000005">
    <property type="protein sequence ID" value="RCJ42587.1"/>
    <property type="molecule type" value="Genomic_DNA"/>
</dbReference>
<comment type="caution">
    <text evidence="1">The sequence shown here is derived from an EMBL/GenBank/DDBJ whole genome shotgun (WGS) entry which is preliminary data.</text>
</comment>
<organism evidence="1 2">
    <name type="scientific">Nostoc punctiforme NIES-2108</name>
    <dbReference type="NCBI Taxonomy" id="1356359"/>
    <lineage>
        <taxon>Bacteria</taxon>
        <taxon>Bacillati</taxon>
        <taxon>Cyanobacteriota</taxon>
        <taxon>Cyanophyceae</taxon>
        <taxon>Nostocales</taxon>
        <taxon>Nostocaceae</taxon>
        <taxon>Nostoc</taxon>
    </lineage>
</organism>